<evidence type="ECO:0000256" key="1">
    <source>
        <dbReference type="ARBA" id="ARBA00010617"/>
    </source>
</evidence>
<dbReference type="RefSeq" id="XP_045952913.1">
    <property type="nucleotide sequence ID" value="XM_046094835.1"/>
</dbReference>
<dbReference type="InterPro" id="IPR050364">
    <property type="entry name" value="Cytochrome_P450_fung"/>
</dbReference>
<evidence type="ECO:0000313" key="8">
    <source>
        <dbReference type="EMBL" id="KAH6646399.1"/>
    </source>
</evidence>
<dbReference type="GeneID" id="70123728"/>
<dbReference type="GO" id="GO:0016705">
    <property type="term" value="F:oxidoreductase activity, acting on paired donors, with incorporation or reduction of molecular oxygen"/>
    <property type="evidence" value="ECO:0007669"/>
    <property type="project" value="InterPro"/>
</dbReference>
<accession>A0A9P8U9K3</accession>
<evidence type="ECO:0000256" key="4">
    <source>
        <dbReference type="ARBA" id="ARBA00023004"/>
    </source>
</evidence>
<comment type="cofactor">
    <cofactor evidence="6">
        <name>heme</name>
        <dbReference type="ChEBI" id="CHEBI:30413"/>
    </cofactor>
</comment>
<evidence type="ECO:0000256" key="5">
    <source>
        <dbReference type="ARBA" id="ARBA00023033"/>
    </source>
</evidence>
<name>A0A9P8U9K3_9PEZI</name>
<evidence type="ECO:0000256" key="3">
    <source>
        <dbReference type="ARBA" id="ARBA00023002"/>
    </source>
</evidence>
<keyword evidence="9" id="KW-1185">Reference proteome</keyword>
<comment type="caution">
    <text evidence="8">The sequence shown here is derived from an EMBL/GenBank/DDBJ whole genome shotgun (WGS) entry which is preliminary data.</text>
</comment>
<evidence type="ECO:0000256" key="6">
    <source>
        <dbReference type="PIRSR" id="PIRSR602401-1"/>
    </source>
</evidence>
<dbReference type="AlphaFoldDB" id="A0A9P8U9K3"/>
<keyword evidence="5 7" id="KW-0503">Monooxygenase</keyword>
<gene>
    <name evidence="8" type="ORF">BKA67DRAFT_102276</name>
</gene>
<dbReference type="EMBL" id="JAGPXC010000010">
    <property type="protein sequence ID" value="KAH6646399.1"/>
    <property type="molecule type" value="Genomic_DNA"/>
</dbReference>
<dbReference type="GO" id="GO:0020037">
    <property type="term" value="F:heme binding"/>
    <property type="evidence" value="ECO:0007669"/>
    <property type="project" value="InterPro"/>
</dbReference>
<keyword evidence="2 6" id="KW-0479">Metal-binding</keyword>
<dbReference type="PANTHER" id="PTHR46300">
    <property type="entry name" value="P450, PUTATIVE (EUROFUNG)-RELATED-RELATED"/>
    <property type="match status" value="1"/>
</dbReference>
<dbReference type="OrthoDB" id="1470350at2759"/>
<dbReference type="InterPro" id="IPR002401">
    <property type="entry name" value="Cyt_P450_E_grp-I"/>
</dbReference>
<protein>
    <submittedName>
        <fullName evidence="8">Cytochrome P450</fullName>
    </submittedName>
</protein>
<dbReference type="GO" id="GO:0005506">
    <property type="term" value="F:iron ion binding"/>
    <property type="evidence" value="ECO:0007669"/>
    <property type="project" value="InterPro"/>
</dbReference>
<dbReference type="InterPro" id="IPR017972">
    <property type="entry name" value="Cyt_P450_CS"/>
</dbReference>
<dbReference type="InterPro" id="IPR001128">
    <property type="entry name" value="Cyt_P450"/>
</dbReference>
<reference evidence="8" key="1">
    <citation type="journal article" date="2021" name="Nat. Commun.">
        <title>Genetic determinants of endophytism in the Arabidopsis root mycobiome.</title>
        <authorList>
            <person name="Mesny F."/>
            <person name="Miyauchi S."/>
            <person name="Thiergart T."/>
            <person name="Pickel B."/>
            <person name="Atanasova L."/>
            <person name="Karlsson M."/>
            <person name="Huettel B."/>
            <person name="Barry K.W."/>
            <person name="Haridas S."/>
            <person name="Chen C."/>
            <person name="Bauer D."/>
            <person name="Andreopoulos W."/>
            <person name="Pangilinan J."/>
            <person name="LaButti K."/>
            <person name="Riley R."/>
            <person name="Lipzen A."/>
            <person name="Clum A."/>
            <person name="Drula E."/>
            <person name="Henrissat B."/>
            <person name="Kohler A."/>
            <person name="Grigoriev I.V."/>
            <person name="Martin F.M."/>
            <person name="Hacquard S."/>
        </authorList>
    </citation>
    <scope>NUCLEOTIDE SEQUENCE</scope>
    <source>
        <strain evidence="8">MPI-SDFR-AT-0073</strain>
    </source>
</reference>
<evidence type="ECO:0000313" key="9">
    <source>
        <dbReference type="Proteomes" id="UP000758603"/>
    </source>
</evidence>
<dbReference type="PROSITE" id="PS00086">
    <property type="entry name" value="CYTOCHROME_P450"/>
    <property type="match status" value="1"/>
</dbReference>
<keyword evidence="3 7" id="KW-0560">Oxidoreductase</keyword>
<dbReference type="Proteomes" id="UP000758603">
    <property type="component" value="Unassembled WGS sequence"/>
</dbReference>
<keyword evidence="6 7" id="KW-0349">Heme</keyword>
<dbReference type="GO" id="GO:0004497">
    <property type="term" value="F:monooxygenase activity"/>
    <property type="evidence" value="ECO:0007669"/>
    <property type="project" value="UniProtKB-KW"/>
</dbReference>
<dbReference type="PRINTS" id="PR00463">
    <property type="entry name" value="EP450I"/>
</dbReference>
<sequence length="536" mass="61366">MEYSALLLGVLVVVFLACYHTVQRRRYNARLPPQPPGFPLIGNIPQFAAAAKNNVLHLQLERWARVYGDIFRVQLGPINTYYLNSDVAVKELMDRNSAHSSQRPKWIEATDIMTNSWNVLSLQGSDPRWKHQRKIIHSELTSPARADAGLPFLHYETVKFIHQAANDPDAGTDQQNLWAQIGRYTYSTFAMQTFGLEITSTDDPNIDYIHESGLEYIKATLPLTYLVDTFPILQKLPLCLKPWERKGRALFHDNLRWSLNKKDQLMTDGASILNARETMLHRILSDEKLLGFESQEEAAYLNLMLIQAAADTSKMSNMSFLEAMITYTDVQRKAQEEIDRVVGDRMPVWSDLESLPYVRCMMKELWRWRPPVALGHPHVTTKDLEFKGMLVPKGSRLHVNSWAIQHDPARHENPNVFRPERYANDQTTSQQSINASNVADRDHFAFGAGRRICPGYHVAERSLAVSMMRILWSFDVTMAPRAKLPLNPRDFPGSMPGNPGPTLPACLVVRSLEKKKLIQRFWDEERARYESAKLAK</sequence>
<dbReference type="PANTHER" id="PTHR46300:SF2">
    <property type="entry name" value="CYTOCHROME P450 MONOOXYGENASE ALNH-RELATED"/>
    <property type="match status" value="1"/>
</dbReference>
<dbReference type="SUPFAM" id="SSF48264">
    <property type="entry name" value="Cytochrome P450"/>
    <property type="match status" value="1"/>
</dbReference>
<keyword evidence="4 6" id="KW-0408">Iron</keyword>
<comment type="similarity">
    <text evidence="1 7">Belongs to the cytochrome P450 family.</text>
</comment>
<evidence type="ECO:0000256" key="2">
    <source>
        <dbReference type="ARBA" id="ARBA00022723"/>
    </source>
</evidence>
<dbReference type="Gene3D" id="1.10.630.10">
    <property type="entry name" value="Cytochrome P450"/>
    <property type="match status" value="1"/>
</dbReference>
<dbReference type="Pfam" id="PF00067">
    <property type="entry name" value="p450"/>
    <property type="match status" value="1"/>
</dbReference>
<dbReference type="InterPro" id="IPR036396">
    <property type="entry name" value="Cyt_P450_sf"/>
</dbReference>
<feature type="binding site" description="axial binding residue" evidence="6">
    <location>
        <position position="453"/>
    </location>
    <ligand>
        <name>heme</name>
        <dbReference type="ChEBI" id="CHEBI:30413"/>
    </ligand>
    <ligandPart>
        <name>Fe</name>
        <dbReference type="ChEBI" id="CHEBI:18248"/>
    </ligandPart>
</feature>
<organism evidence="8 9">
    <name type="scientific">Truncatella angustata</name>
    <dbReference type="NCBI Taxonomy" id="152316"/>
    <lineage>
        <taxon>Eukaryota</taxon>
        <taxon>Fungi</taxon>
        <taxon>Dikarya</taxon>
        <taxon>Ascomycota</taxon>
        <taxon>Pezizomycotina</taxon>
        <taxon>Sordariomycetes</taxon>
        <taxon>Xylariomycetidae</taxon>
        <taxon>Amphisphaeriales</taxon>
        <taxon>Sporocadaceae</taxon>
        <taxon>Truncatella</taxon>
    </lineage>
</organism>
<proteinExistence type="inferred from homology"/>
<evidence type="ECO:0000256" key="7">
    <source>
        <dbReference type="RuleBase" id="RU000461"/>
    </source>
</evidence>